<dbReference type="Pfam" id="PF01979">
    <property type="entry name" value="Amidohydro_1"/>
    <property type="match status" value="1"/>
</dbReference>
<dbReference type="OrthoDB" id="9776488at2"/>
<feature type="binding site" evidence="8">
    <location>
        <position position="226"/>
    </location>
    <ligand>
        <name>Zn(2+)</name>
        <dbReference type="ChEBI" id="CHEBI:29105"/>
    </ligand>
</feature>
<evidence type="ECO:0000256" key="1">
    <source>
        <dbReference type="ARBA" id="ARBA00010716"/>
    </source>
</evidence>
<feature type="binding site" evidence="7">
    <location>
        <position position="237"/>
    </location>
    <ligand>
        <name>substrate</name>
    </ligand>
</feature>
<accession>A0A127PFE1</accession>
<dbReference type="PIRSF" id="PIRSF038994">
    <property type="entry name" value="NagA"/>
    <property type="match status" value="1"/>
</dbReference>
<dbReference type="RefSeq" id="WP_082814843.1">
    <property type="nucleotide sequence ID" value="NZ_CP013232.1"/>
</dbReference>
<feature type="compositionally biased region" description="Gly residues" evidence="9">
    <location>
        <begin position="1"/>
        <end position="12"/>
    </location>
</feature>
<dbReference type="Gene3D" id="3.20.20.140">
    <property type="entry name" value="Metal-dependent hydrolases"/>
    <property type="match status" value="1"/>
</dbReference>
<feature type="active site" description="Proton donor/acceptor" evidence="6">
    <location>
        <position position="281"/>
    </location>
</feature>
<evidence type="ECO:0000313" key="11">
    <source>
        <dbReference type="EMBL" id="AMO96354.1"/>
    </source>
</evidence>
<proteinExistence type="inferred from homology"/>
<keyword evidence="2 8" id="KW-0479">Metal-binding</keyword>
<feature type="region of interest" description="Disordered" evidence="9">
    <location>
        <begin position="1"/>
        <end position="24"/>
    </location>
</feature>
<dbReference type="InterPro" id="IPR011059">
    <property type="entry name" value="Metal-dep_hydrolase_composite"/>
</dbReference>
<reference evidence="11 12" key="1">
    <citation type="submission" date="2015-11" db="EMBL/GenBank/DDBJ databases">
        <title>Exploring the genomic traits of fungus-feeding bacterial genus Collimonas.</title>
        <authorList>
            <person name="Song C."/>
            <person name="Schmidt R."/>
            <person name="de Jager V."/>
            <person name="Krzyzanowska D."/>
            <person name="Jongedijk E."/>
            <person name="Cankar K."/>
            <person name="Beekwilder J."/>
            <person name="van Veen A."/>
            <person name="de Boer W."/>
            <person name="van Veen J.A."/>
            <person name="Garbeva P."/>
        </authorList>
    </citation>
    <scope>NUCLEOTIDE SEQUENCE [LARGE SCALE GENOMIC DNA]</scope>
    <source>
        <strain evidence="11 12">Ter6</strain>
    </source>
</reference>
<feature type="binding site" evidence="7">
    <location>
        <begin position="229"/>
        <end position="230"/>
    </location>
    <ligand>
        <name>substrate</name>
    </ligand>
</feature>
<dbReference type="InterPro" id="IPR006680">
    <property type="entry name" value="Amidohydro-rel"/>
</dbReference>
<evidence type="ECO:0000256" key="7">
    <source>
        <dbReference type="PIRSR" id="PIRSR038994-2"/>
    </source>
</evidence>
<dbReference type="Proteomes" id="UP000072421">
    <property type="component" value="Chromosome"/>
</dbReference>
<dbReference type="InterPro" id="IPR003764">
    <property type="entry name" value="GlcNAc_6-P_deAcase"/>
</dbReference>
<evidence type="ECO:0000256" key="3">
    <source>
        <dbReference type="ARBA" id="ARBA00022801"/>
    </source>
</evidence>
<dbReference type="InterPro" id="IPR032466">
    <property type="entry name" value="Metal_Hydrolase"/>
</dbReference>
<dbReference type="SUPFAM" id="SSF51338">
    <property type="entry name" value="Composite domain of metallo-dependent hydrolases"/>
    <property type="match status" value="1"/>
</dbReference>
<evidence type="ECO:0000259" key="10">
    <source>
        <dbReference type="Pfam" id="PF01979"/>
    </source>
</evidence>
<keyword evidence="4 5" id="KW-0119">Carbohydrate metabolism</keyword>
<evidence type="ECO:0000256" key="5">
    <source>
        <dbReference type="PIRNR" id="PIRNR038994"/>
    </source>
</evidence>
<dbReference type="AlphaFoldDB" id="A0A127PFE1"/>
<dbReference type="PATRIC" id="fig|158899.10.peg.3705"/>
<evidence type="ECO:0000256" key="2">
    <source>
        <dbReference type="ARBA" id="ARBA00022723"/>
    </source>
</evidence>
<feature type="domain" description="Amidohydrolase-related" evidence="10">
    <location>
        <begin position="63"/>
        <end position="383"/>
    </location>
</feature>
<dbReference type="PANTHER" id="PTHR11113">
    <property type="entry name" value="N-ACETYLGLUCOSAMINE-6-PHOSPHATE DEACETYLASE"/>
    <property type="match status" value="1"/>
</dbReference>
<comment type="cofactor">
    <cofactor evidence="8">
        <name>a divalent metal cation</name>
        <dbReference type="ChEBI" id="CHEBI:60240"/>
    </cofactor>
    <text evidence="8">Binds 1 divalent metal cation per subunit.</text>
</comment>
<protein>
    <submittedName>
        <fullName evidence="11">N-acetylglucosamine-6-phosphate deacetylase</fullName>
    </submittedName>
</protein>
<feature type="binding site" evidence="7">
    <location>
        <position position="153"/>
    </location>
    <ligand>
        <name>substrate</name>
    </ligand>
</feature>
<dbReference type="Gene3D" id="2.30.40.10">
    <property type="entry name" value="Urease, subunit C, domain 1"/>
    <property type="match status" value="1"/>
</dbReference>
<feature type="binding site" evidence="8">
    <location>
        <position position="205"/>
    </location>
    <ligand>
        <name>Zn(2+)</name>
        <dbReference type="ChEBI" id="CHEBI:29105"/>
    </ligand>
</feature>
<organism evidence="11">
    <name type="scientific">Collimonas fungivorans</name>
    <dbReference type="NCBI Taxonomy" id="158899"/>
    <lineage>
        <taxon>Bacteria</taxon>
        <taxon>Pseudomonadati</taxon>
        <taxon>Pseudomonadota</taxon>
        <taxon>Betaproteobacteria</taxon>
        <taxon>Burkholderiales</taxon>
        <taxon>Oxalobacteraceae</taxon>
        <taxon>Collimonas</taxon>
    </lineage>
</organism>
<evidence type="ECO:0000256" key="4">
    <source>
        <dbReference type="ARBA" id="ARBA00023277"/>
    </source>
</evidence>
<evidence type="ECO:0000256" key="6">
    <source>
        <dbReference type="PIRSR" id="PIRSR038994-1"/>
    </source>
</evidence>
<feature type="binding site" evidence="7">
    <location>
        <position position="260"/>
    </location>
    <ligand>
        <name>substrate</name>
    </ligand>
</feature>
<dbReference type="PANTHER" id="PTHR11113:SF14">
    <property type="entry name" value="N-ACETYLGLUCOSAMINE-6-PHOSPHATE DEACETYLASE"/>
    <property type="match status" value="1"/>
</dbReference>
<keyword evidence="3 5" id="KW-0378">Hydrolase</keyword>
<evidence type="ECO:0000256" key="8">
    <source>
        <dbReference type="PIRSR" id="PIRSR038994-3"/>
    </source>
</evidence>
<gene>
    <name evidence="11" type="primary">nagA</name>
    <name evidence="11" type="ORF">CFter6_3730</name>
</gene>
<feature type="binding site" evidence="7">
    <location>
        <begin position="314"/>
        <end position="316"/>
    </location>
    <ligand>
        <name>substrate</name>
    </ligand>
</feature>
<dbReference type="EMBL" id="CP013232">
    <property type="protein sequence ID" value="AMO96354.1"/>
    <property type="molecule type" value="Genomic_DNA"/>
</dbReference>
<dbReference type="SUPFAM" id="SSF51556">
    <property type="entry name" value="Metallo-dependent hydrolases"/>
    <property type="match status" value="1"/>
</dbReference>
<name>A0A127PFE1_9BURK</name>
<dbReference type="CDD" id="cd00854">
    <property type="entry name" value="NagA"/>
    <property type="match status" value="1"/>
</dbReference>
<sequence length="390" mass="40949">MTSQGQAGGYSGNSGSPGENFKGELKGNILTPQGWISGVLRFDGHITAIDGAEVDPEHNDDPYILPGFIDLHVHGGGGKDIMDGGDAVYVISAIHARHGTTSMLATTMTSPASDLEQALEACGHACRQRRSGTARVLGVHLEGPYINPGKLGAQPDFAQEATLQKVARLSAMAPVKLITVAPEIAGHLEVVRTLSESGMRVQIGHTLGSYEDGVQALEHGASGFTHLFNAMTGFQARAPGMVGAALAHARYSELIPDLLHVHPGAIKTALRAIPRLYCVTDSTAATGMPDGDYMLGRQQVHKCMGGVRLADGTLAGSTLTMDQALRNLVGLGLSLDDASHRVSTYAADHLGLAQRGRLASGCHADLVVLDRQLNLTAVYVEGESIDLTEV</sequence>
<dbReference type="GO" id="GO:0008448">
    <property type="term" value="F:N-acetylglucosamine-6-phosphate deacetylase activity"/>
    <property type="evidence" value="ECO:0007669"/>
    <property type="project" value="InterPro"/>
</dbReference>
<dbReference type="GO" id="GO:0006046">
    <property type="term" value="P:N-acetylglucosamine catabolic process"/>
    <property type="evidence" value="ECO:0007669"/>
    <property type="project" value="TreeGrafter"/>
</dbReference>
<evidence type="ECO:0000256" key="9">
    <source>
        <dbReference type="SAM" id="MobiDB-lite"/>
    </source>
</evidence>
<dbReference type="NCBIfam" id="TIGR00221">
    <property type="entry name" value="nagA"/>
    <property type="match status" value="1"/>
</dbReference>
<comment type="similarity">
    <text evidence="1 5">Belongs to the metallo-dependent hydrolases superfamily. NagA family.</text>
</comment>
<dbReference type="GO" id="GO:0046872">
    <property type="term" value="F:metal ion binding"/>
    <property type="evidence" value="ECO:0007669"/>
    <property type="project" value="UniProtKB-KW"/>
</dbReference>
<evidence type="ECO:0000313" key="12">
    <source>
        <dbReference type="Proteomes" id="UP000072421"/>
    </source>
</evidence>
<feature type="binding site" evidence="8">
    <location>
        <position position="142"/>
    </location>
    <ligand>
        <name>Zn(2+)</name>
        <dbReference type="ChEBI" id="CHEBI:29105"/>
    </ligand>
</feature>